<dbReference type="InterPro" id="IPR003018">
    <property type="entry name" value="GAF"/>
</dbReference>
<dbReference type="Gene3D" id="1.10.10.60">
    <property type="entry name" value="Homeodomain-like"/>
    <property type="match status" value="1"/>
</dbReference>
<dbReference type="InterPro" id="IPR002078">
    <property type="entry name" value="Sigma_54_int"/>
</dbReference>
<gene>
    <name evidence="9" type="ORF">F6V30_04490</name>
</gene>
<evidence type="ECO:0000313" key="10">
    <source>
        <dbReference type="Proteomes" id="UP000798046"/>
    </source>
</evidence>
<organism evidence="9 10">
    <name type="scientific">Oryzomonas sagensis</name>
    <dbReference type="NCBI Taxonomy" id="2603857"/>
    <lineage>
        <taxon>Bacteria</taxon>
        <taxon>Pseudomonadati</taxon>
        <taxon>Thermodesulfobacteriota</taxon>
        <taxon>Desulfuromonadia</taxon>
        <taxon>Geobacterales</taxon>
        <taxon>Geobacteraceae</taxon>
        <taxon>Oryzomonas</taxon>
    </lineage>
</organism>
<evidence type="ECO:0000256" key="4">
    <source>
        <dbReference type="ARBA" id="ARBA00023125"/>
    </source>
</evidence>
<keyword evidence="3" id="KW-0805">Transcription regulation</keyword>
<dbReference type="SMART" id="SM00382">
    <property type="entry name" value="AAA"/>
    <property type="match status" value="1"/>
</dbReference>
<dbReference type="InterPro" id="IPR003593">
    <property type="entry name" value="AAA+_ATPase"/>
</dbReference>
<evidence type="ECO:0000256" key="6">
    <source>
        <dbReference type="ARBA" id="ARBA00023163"/>
    </source>
</evidence>
<dbReference type="Pfam" id="PF13185">
    <property type="entry name" value="GAF_2"/>
    <property type="match status" value="1"/>
</dbReference>
<dbReference type="PROSITE" id="PS00688">
    <property type="entry name" value="SIGMA54_INTERACT_3"/>
    <property type="match status" value="1"/>
</dbReference>
<dbReference type="PROSITE" id="PS50045">
    <property type="entry name" value="SIGMA54_INTERACT_4"/>
    <property type="match status" value="1"/>
</dbReference>
<evidence type="ECO:0000256" key="3">
    <source>
        <dbReference type="ARBA" id="ARBA00023015"/>
    </source>
</evidence>
<dbReference type="Gene3D" id="3.40.50.300">
    <property type="entry name" value="P-loop containing nucleotide triphosphate hydrolases"/>
    <property type="match status" value="1"/>
</dbReference>
<dbReference type="InterPro" id="IPR027417">
    <property type="entry name" value="P-loop_NTPase"/>
</dbReference>
<dbReference type="InterPro" id="IPR058031">
    <property type="entry name" value="AAA_lid_NorR"/>
</dbReference>
<evidence type="ECO:0000313" key="9">
    <source>
        <dbReference type="EMBL" id="KAB0671845.1"/>
    </source>
</evidence>
<dbReference type="RefSeq" id="WP_151155350.1">
    <property type="nucleotide sequence ID" value="NZ_VZRA01000001.1"/>
</dbReference>
<dbReference type="Proteomes" id="UP000798046">
    <property type="component" value="Unassembled WGS sequence"/>
</dbReference>
<sequence>MAVDKDEFFRAVTLRICSSLQINTALGRVYDYLREIFPIEFMLLDIADKTLGACRHIAAIGYENPGEILPLPEELWKWVGEMRAPFVLSASDQDKQVRAFAPRIKLEGFSDLAVPLRIEEELIGFLILRARGEGSFTNEHLDLLAVAAEPFAVVLANALAHEAEVKYRDILLDDNRFLRRELLSQAGDEIIGGSSGLGNVMEMVRQVAPLSNTVLLMGETGTGKEVIANAIHFMSPRKDGPFIKVNCGAIPESLIDSELFGHEKGAFTGAVAEKRGRFERANGGTIFLDEIGELPPQAQVRLLRVLQNREVERVGGDKPIPVDIRVIAATHRDLGAMVTENQFREDLWFRLNVFPIIVPPLRQRREDIPALTRHFVALKCREFGIGIPPSIAPGALERLTNYGWPGNVRELENLVERELIRHREGPLRFDSVPLGEKEGEPQPVREEKGEGPLRLDEAMSLHISKVLRMTEGKVHGRGGAAELLGINPSTLRGRMDKLGIVYGRAGK</sequence>
<evidence type="ECO:0000256" key="2">
    <source>
        <dbReference type="ARBA" id="ARBA00022840"/>
    </source>
</evidence>
<dbReference type="InterPro" id="IPR025943">
    <property type="entry name" value="Sigma_54_int_dom_ATP-bd_2"/>
</dbReference>
<keyword evidence="4" id="KW-0238">DNA-binding</keyword>
<dbReference type="EMBL" id="VZRA01000001">
    <property type="protein sequence ID" value="KAB0671845.1"/>
    <property type="molecule type" value="Genomic_DNA"/>
</dbReference>
<dbReference type="CDD" id="cd00009">
    <property type="entry name" value="AAA"/>
    <property type="match status" value="1"/>
</dbReference>
<dbReference type="InterPro" id="IPR025944">
    <property type="entry name" value="Sigma_54_int_dom_CS"/>
</dbReference>
<keyword evidence="5" id="KW-0010">Activator</keyword>
<dbReference type="PROSITE" id="PS00675">
    <property type="entry name" value="SIGMA54_INTERACT_1"/>
    <property type="match status" value="1"/>
</dbReference>
<dbReference type="Pfam" id="PF25601">
    <property type="entry name" value="AAA_lid_14"/>
    <property type="match status" value="1"/>
</dbReference>
<dbReference type="PANTHER" id="PTHR32071">
    <property type="entry name" value="TRANSCRIPTIONAL REGULATORY PROTEIN"/>
    <property type="match status" value="1"/>
</dbReference>
<dbReference type="PROSITE" id="PS00676">
    <property type="entry name" value="SIGMA54_INTERACT_2"/>
    <property type="match status" value="1"/>
</dbReference>
<dbReference type="Gene3D" id="3.30.450.40">
    <property type="match status" value="1"/>
</dbReference>
<protein>
    <submittedName>
        <fullName evidence="9">GAF domain-containing protein</fullName>
    </submittedName>
</protein>
<keyword evidence="6" id="KW-0804">Transcription</keyword>
<reference evidence="9 10" key="1">
    <citation type="journal article" date="2020" name="Microorganisms">
        <title>Description of Three Novel Members in the Family Geobacteraceae, Oryzomonas japonicum gen. nov., sp. nov., Oryzomonas sagensis sp. nov., and Oryzomonas ruber sp. nov.</title>
        <authorList>
            <person name="Xu Z."/>
            <person name="Masuda Y."/>
            <person name="Hayakawa C."/>
            <person name="Ushijima N."/>
            <person name="Kawano K."/>
            <person name="Shiratori Y."/>
            <person name="Senoo K."/>
            <person name="Itoh H."/>
        </authorList>
    </citation>
    <scope>NUCLEOTIDE SEQUENCE [LARGE SCALE GENOMIC DNA]</scope>
    <source>
        <strain evidence="9 10">Red100</strain>
    </source>
</reference>
<proteinExistence type="predicted"/>
<dbReference type="PANTHER" id="PTHR32071:SF117">
    <property type="entry name" value="PTS-DEPENDENT DIHYDROXYACETONE KINASE OPERON REGULATORY PROTEIN-RELATED"/>
    <property type="match status" value="1"/>
</dbReference>
<comment type="caution">
    <text evidence="9">The sequence shown here is derived from an EMBL/GenBank/DDBJ whole genome shotgun (WGS) entry which is preliminary data.</text>
</comment>
<keyword evidence="1" id="KW-0547">Nucleotide-binding</keyword>
<evidence type="ECO:0000256" key="1">
    <source>
        <dbReference type="ARBA" id="ARBA00022741"/>
    </source>
</evidence>
<accession>A0ABQ6TSE4</accession>
<evidence type="ECO:0000256" key="5">
    <source>
        <dbReference type="ARBA" id="ARBA00023159"/>
    </source>
</evidence>
<evidence type="ECO:0000259" key="8">
    <source>
        <dbReference type="PROSITE" id="PS50045"/>
    </source>
</evidence>
<feature type="compositionally biased region" description="Basic and acidic residues" evidence="7">
    <location>
        <begin position="435"/>
        <end position="452"/>
    </location>
</feature>
<feature type="region of interest" description="Disordered" evidence="7">
    <location>
        <begin position="430"/>
        <end position="452"/>
    </location>
</feature>
<keyword evidence="2" id="KW-0067">ATP-binding</keyword>
<keyword evidence="10" id="KW-1185">Reference proteome</keyword>
<dbReference type="InterPro" id="IPR025662">
    <property type="entry name" value="Sigma_54_int_dom_ATP-bd_1"/>
</dbReference>
<name>A0ABQ6TSE4_9BACT</name>
<dbReference type="SUPFAM" id="SSF55781">
    <property type="entry name" value="GAF domain-like"/>
    <property type="match status" value="1"/>
</dbReference>
<dbReference type="Gene3D" id="1.10.8.60">
    <property type="match status" value="1"/>
</dbReference>
<dbReference type="Pfam" id="PF00158">
    <property type="entry name" value="Sigma54_activat"/>
    <property type="match status" value="1"/>
</dbReference>
<dbReference type="InterPro" id="IPR029016">
    <property type="entry name" value="GAF-like_dom_sf"/>
</dbReference>
<dbReference type="SUPFAM" id="SSF52540">
    <property type="entry name" value="P-loop containing nucleoside triphosphate hydrolases"/>
    <property type="match status" value="1"/>
</dbReference>
<feature type="domain" description="Sigma-54 factor interaction" evidence="8">
    <location>
        <begin position="190"/>
        <end position="420"/>
    </location>
</feature>
<evidence type="ECO:0000256" key="7">
    <source>
        <dbReference type="SAM" id="MobiDB-lite"/>
    </source>
</evidence>